<keyword evidence="4 6" id="KW-1133">Transmembrane helix</keyword>
<evidence type="ECO:0000313" key="9">
    <source>
        <dbReference type="Proteomes" id="UP000198785"/>
    </source>
</evidence>
<dbReference type="AlphaFoldDB" id="A0A1I6TUM0"/>
<dbReference type="OrthoDB" id="1451596at2"/>
<dbReference type="GO" id="GO:0022857">
    <property type="term" value="F:transmembrane transporter activity"/>
    <property type="evidence" value="ECO:0007669"/>
    <property type="project" value="TreeGrafter"/>
</dbReference>
<sequence>MLKNYIKIAFRNLWRYKAFSFLNIKGLSIGLASSILILLWVANERSYDSFHENAAKTYRITSGLADDFRAATVPPPLAPELLQKLPIVDNYLRLSHPVNFAFERDGNRFEEKRGFYADSTFWDFFSFAVVDGEKKTAFHQPDAILITESMAKKYFGQTNVVGQSIILENRKPLTVTAVFADLPSNSHLQFDYLLPMEHIEKESWMNDAKQDWRNFVNYAYLKLDDSFVPTSTAIHQLEQQIQEVFSKHVDGSMLKTTFQLQAMPDIHLHSTNLQVDLAGRSNSLYVDTLFMVALFILVVACINFMNLSTARSARRAKEVGLRKVIGAERTQIIIQFMGESLLITFLSFVIAIALVWLALPGFQVLISKTLEIHLFDPNVLLTLLAIALITGLIAGSYPALYLSGFTPIKVLKGVLTSGKRGHVVFRNTLVVTQFIVSMFLLVGTIVIYQQLNFVKNRNLGFDKSNLVYVEMNGEVWGKQSTYKDALASNPLTADFTVSDVVPTNLKSGTVDFYYEGKDPNSELIAPTMDVSENFIEAFGMEMVSGRSFSKSYNDSSNYIINEKLASIIGYTPEEAIGKPFALWSNKGQIVGVVKDFSFKPASKAIEPLILSYNQWGGMFIIKAKPQQLEATINALEKIHADLNPHFPFTYGFVDQELDKLYESEHRLSNLFNLFAALGIFISCLGLYGLSAFMAEKRIKEIGIRKVLGSSVTGIVYLLTKSFIGLLALAIVISIPIAWYGASRWLDSFAFKIDINWMIFGLAASLTFIVALLTIGYESIKAARANPVDSLRDE</sequence>
<dbReference type="InterPro" id="IPR025857">
    <property type="entry name" value="MacB_PCD"/>
</dbReference>
<keyword evidence="9" id="KW-1185">Reference proteome</keyword>
<evidence type="ECO:0000313" key="8">
    <source>
        <dbReference type="EMBL" id="SFS92864.1"/>
    </source>
</evidence>
<evidence type="ECO:0000256" key="2">
    <source>
        <dbReference type="ARBA" id="ARBA00022475"/>
    </source>
</evidence>
<dbReference type="Proteomes" id="UP000198785">
    <property type="component" value="Unassembled WGS sequence"/>
</dbReference>
<proteinExistence type="predicted"/>
<evidence type="ECO:0000256" key="1">
    <source>
        <dbReference type="ARBA" id="ARBA00004651"/>
    </source>
</evidence>
<dbReference type="Pfam" id="PF12704">
    <property type="entry name" value="MacB_PCD"/>
    <property type="match status" value="2"/>
</dbReference>
<feature type="transmembrane region" description="Helical" evidence="6">
    <location>
        <begin position="756"/>
        <end position="776"/>
    </location>
</feature>
<keyword evidence="5 6" id="KW-0472">Membrane</keyword>
<dbReference type="EMBL" id="FOZZ01000007">
    <property type="protein sequence ID" value="SFS92864.1"/>
    <property type="molecule type" value="Genomic_DNA"/>
</dbReference>
<evidence type="ECO:0000256" key="4">
    <source>
        <dbReference type="ARBA" id="ARBA00022989"/>
    </source>
</evidence>
<feature type="transmembrane region" description="Helical" evidence="6">
    <location>
        <begin position="284"/>
        <end position="305"/>
    </location>
</feature>
<feature type="transmembrane region" description="Helical" evidence="6">
    <location>
        <begin position="379"/>
        <end position="402"/>
    </location>
</feature>
<dbReference type="Pfam" id="PF02687">
    <property type="entry name" value="FtsX"/>
    <property type="match status" value="2"/>
</dbReference>
<gene>
    <name evidence="8" type="ORF">SAMN05660206_10755</name>
</gene>
<keyword evidence="2" id="KW-1003">Cell membrane</keyword>
<feature type="transmembrane region" description="Helical" evidence="6">
    <location>
        <begin position="423"/>
        <end position="448"/>
    </location>
</feature>
<dbReference type="RefSeq" id="WP_093365870.1">
    <property type="nucleotide sequence ID" value="NZ_FOZZ01000007.1"/>
</dbReference>
<dbReference type="GO" id="GO:0005886">
    <property type="term" value="C:plasma membrane"/>
    <property type="evidence" value="ECO:0007669"/>
    <property type="project" value="UniProtKB-SubCell"/>
</dbReference>
<feature type="transmembrane region" description="Helical" evidence="6">
    <location>
        <begin position="670"/>
        <end position="693"/>
    </location>
</feature>
<feature type="transmembrane region" description="Helical" evidence="6">
    <location>
        <begin position="714"/>
        <end position="736"/>
    </location>
</feature>
<dbReference type="PROSITE" id="PS50112">
    <property type="entry name" value="PAS"/>
    <property type="match status" value="1"/>
</dbReference>
<reference evidence="8 9" key="1">
    <citation type="submission" date="2016-10" db="EMBL/GenBank/DDBJ databases">
        <authorList>
            <person name="de Groot N.N."/>
        </authorList>
    </citation>
    <scope>NUCLEOTIDE SEQUENCE [LARGE SCALE GENOMIC DNA]</scope>
    <source>
        <strain evidence="8 9">DSM 22789</strain>
    </source>
</reference>
<feature type="transmembrane region" description="Helical" evidence="6">
    <location>
        <begin position="21"/>
        <end position="42"/>
    </location>
</feature>
<dbReference type="InterPro" id="IPR050250">
    <property type="entry name" value="Macrolide_Exporter_MacB"/>
</dbReference>
<feature type="transmembrane region" description="Helical" evidence="6">
    <location>
        <begin position="341"/>
        <end position="359"/>
    </location>
</feature>
<evidence type="ECO:0000256" key="5">
    <source>
        <dbReference type="ARBA" id="ARBA00023136"/>
    </source>
</evidence>
<feature type="domain" description="PAS" evidence="7">
    <location>
        <begin position="560"/>
        <end position="578"/>
    </location>
</feature>
<evidence type="ECO:0000259" key="7">
    <source>
        <dbReference type="PROSITE" id="PS50112"/>
    </source>
</evidence>
<name>A0A1I6TUM0_9SPHI</name>
<dbReference type="InterPro" id="IPR000014">
    <property type="entry name" value="PAS"/>
</dbReference>
<organism evidence="8 9">
    <name type="scientific">Sphingobacterium wenxiniae</name>
    <dbReference type="NCBI Taxonomy" id="683125"/>
    <lineage>
        <taxon>Bacteria</taxon>
        <taxon>Pseudomonadati</taxon>
        <taxon>Bacteroidota</taxon>
        <taxon>Sphingobacteriia</taxon>
        <taxon>Sphingobacteriales</taxon>
        <taxon>Sphingobacteriaceae</taxon>
        <taxon>Sphingobacterium</taxon>
    </lineage>
</organism>
<dbReference type="PANTHER" id="PTHR30572:SF18">
    <property type="entry name" value="ABC-TYPE MACROLIDE FAMILY EXPORT SYSTEM PERMEASE COMPONENT 2"/>
    <property type="match status" value="1"/>
</dbReference>
<evidence type="ECO:0000256" key="6">
    <source>
        <dbReference type="SAM" id="Phobius"/>
    </source>
</evidence>
<accession>A0A1I6TUM0</accession>
<keyword evidence="3 6" id="KW-0812">Transmembrane</keyword>
<evidence type="ECO:0000256" key="3">
    <source>
        <dbReference type="ARBA" id="ARBA00022692"/>
    </source>
</evidence>
<dbReference type="STRING" id="683125.SAMN05660206_10755"/>
<comment type="subcellular location">
    <subcellularLocation>
        <location evidence="1">Cell membrane</location>
        <topology evidence="1">Multi-pass membrane protein</topology>
    </subcellularLocation>
</comment>
<dbReference type="PANTHER" id="PTHR30572">
    <property type="entry name" value="MEMBRANE COMPONENT OF TRANSPORTER-RELATED"/>
    <property type="match status" value="1"/>
</dbReference>
<dbReference type="InterPro" id="IPR003838">
    <property type="entry name" value="ABC3_permease_C"/>
</dbReference>
<protein>
    <submittedName>
        <fullName evidence="8">ABC-type antimicrobial peptide transport system, permease component</fullName>
    </submittedName>
</protein>